<feature type="transmembrane region" description="Helical" evidence="7">
    <location>
        <begin position="7"/>
        <end position="24"/>
    </location>
</feature>
<feature type="transmembrane region" description="Helical" evidence="7">
    <location>
        <begin position="30"/>
        <end position="49"/>
    </location>
</feature>
<keyword evidence="6 7" id="KW-0472">Membrane</keyword>
<keyword evidence="2" id="KW-1003">Cell membrane</keyword>
<dbReference type="PANTHER" id="PTHR33931:SF2">
    <property type="entry name" value="HOLIN-LIKE PROTEIN CIDA"/>
    <property type="match status" value="1"/>
</dbReference>
<evidence type="ECO:0000256" key="1">
    <source>
        <dbReference type="ARBA" id="ARBA00004651"/>
    </source>
</evidence>
<evidence type="ECO:0000256" key="3">
    <source>
        <dbReference type="ARBA" id="ARBA00022692"/>
    </source>
</evidence>
<evidence type="ECO:0000313" key="8">
    <source>
        <dbReference type="EMBL" id="KYH13967.1"/>
    </source>
</evidence>
<proteinExistence type="predicted"/>
<dbReference type="EMBL" id="LUGM01000002">
    <property type="protein sequence ID" value="KYH13967.1"/>
    <property type="molecule type" value="Genomic_DNA"/>
</dbReference>
<dbReference type="Proteomes" id="UP000075418">
    <property type="component" value="Unassembled WGS sequence"/>
</dbReference>
<organism evidence="8 9">
    <name type="scientific">Staphylococcus kloosii</name>
    <dbReference type="NCBI Taxonomy" id="29384"/>
    <lineage>
        <taxon>Bacteria</taxon>
        <taxon>Bacillati</taxon>
        <taxon>Bacillota</taxon>
        <taxon>Bacilli</taxon>
        <taxon>Bacillales</taxon>
        <taxon>Staphylococcaceae</taxon>
        <taxon>Staphylococcus</taxon>
    </lineage>
</organism>
<sequence length="129" mass="14246">MKYIQRALIILLQFILIIVITYIGNVIQKVLHIPIASSIVGLILFFLLLQFKIIPLRMVEGAASFLLSTMIFYFVPSVVGAMNIGSVISIKFVAFIIVIIVGTCCVALISGYIAEKMIAKTDDGDEYTK</sequence>
<dbReference type="PANTHER" id="PTHR33931">
    <property type="entry name" value="HOLIN-LIKE PROTEIN CIDA-RELATED"/>
    <property type="match status" value="1"/>
</dbReference>
<evidence type="ECO:0000256" key="4">
    <source>
        <dbReference type="ARBA" id="ARBA00022852"/>
    </source>
</evidence>
<dbReference type="AlphaFoldDB" id="A0A151A3S4"/>
<dbReference type="GO" id="GO:0005886">
    <property type="term" value="C:plasma membrane"/>
    <property type="evidence" value="ECO:0007669"/>
    <property type="project" value="UniProtKB-SubCell"/>
</dbReference>
<gene>
    <name evidence="8" type="ORF">A0131_04010</name>
</gene>
<accession>A0A151A3S4</accession>
<dbReference type="RefSeq" id="WP_061854194.1">
    <property type="nucleotide sequence ID" value="NZ_JADIIR010000002.1"/>
</dbReference>
<dbReference type="Pfam" id="PF03788">
    <property type="entry name" value="LrgA"/>
    <property type="match status" value="1"/>
</dbReference>
<name>A0A151A3S4_9STAP</name>
<evidence type="ECO:0000256" key="5">
    <source>
        <dbReference type="ARBA" id="ARBA00022989"/>
    </source>
</evidence>
<keyword evidence="4" id="KW-0204">Cytolysis</keyword>
<evidence type="ECO:0000256" key="2">
    <source>
        <dbReference type="ARBA" id="ARBA00022475"/>
    </source>
</evidence>
<reference evidence="8 9" key="1">
    <citation type="submission" date="2016-02" db="EMBL/GenBank/DDBJ databases">
        <title>Draft genome sequence of hydrocarbon degrading Staphylococcus saprophyticus Strain CNV2, isolated from crude-oil contaminated soil from Noonmati Oil Refinery, Guwahati, Assam, India.</title>
        <authorList>
            <person name="Mukherjee A."/>
            <person name="Chettri B."/>
            <person name="Langpoklakpam J."/>
            <person name="Singh A.K."/>
            <person name="Chattopadhyay D.J."/>
        </authorList>
    </citation>
    <scope>NUCLEOTIDE SEQUENCE [LARGE SCALE GENOMIC DNA]</scope>
    <source>
        <strain evidence="8 9">CNV2</strain>
    </source>
</reference>
<dbReference type="GO" id="GO:0031640">
    <property type="term" value="P:killing of cells of another organism"/>
    <property type="evidence" value="ECO:0007669"/>
    <property type="project" value="UniProtKB-KW"/>
</dbReference>
<evidence type="ECO:0000256" key="7">
    <source>
        <dbReference type="SAM" id="Phobius"/>
    </source>
</evidence>
<evidence type="ECO:0000313" key="9">
    <source>
        <dbReference type="Proteomes" id="UP000075418"/>
    </source>
</evidence>
<feature type="transmembrane region" description="Helical" evidence="7">
    <location>
        <begin position="61"/>
        <end position="82"/>
    </location>
</feature>
<dbReference type="InterPro" id="IPR005538">
    <property type="entry name" value="LrgA/CidA"/>
</dbReference>
<protein>
    <submittedName>
        <fullName evidence="8">Holin</fullName>
    </submittedName>
</protein>
<keyword evidence="3 7" id="KW-0812">Transmembrane</keyword>
<keyword evidence="5 7" id="KW-1133">Transmembrane helix</keyword>
<comment type="caution">
    <text evidence="8">The sequence shown here is derived from an EMBL/GenBank/DDBJ whole genome shotgun (WGS) entry which is preliminary data.</text>
</comment>
<evidence type="ECO:0000256" key="6">
    <source>
        <dbReference type="ARBA" id="ARBA00023136"/>
    </source>
</evidence>
<feature type="transmembrane region" description="Helical" evidence="7">
    <location>
        <begin position="88"/>
        <end position="114"/>
    </location>
</feature>
<comment type="subcellular location">
    <subcellularLocation>
        <location evidence="1">Cell membrane</location>
        <topology evidence="1">Multi-pass membrane protein</topology>
    </subcellularLocation>
</comment>